<dbReference type="OrthoDB" id="1238772at2"/>
<gene>
    <name evidence="1" type="ORF">C0Z18_08520</name>
</gene>
<dbReference type="EMBL" id="PNYA01000006">
    <property type="protein sequence ID" value="PMS21212.1"/>
    <property type="molecule type" value="Genomic_DNA"/>
</dbReference>
<proteinExistence type="predicted"/>
<dbReference type="PANTHER" id="PTHR41260">
    <property type="entry name" value="PROTEIN ECSC"/>
    <property type="match status" value="1"/>
</dbReference>
<organism evidence="1 2">
    <name type="scientific">Trinickia dabaoshanensis</name>
    <dbReference type="NCBI Taxonomy" id="564714"/>
    <lineage>
        <taxon>Bacteria</taxon>
        <taxon>Pseudomonadati</taxon>
        <taxon>Pseudomonadota</taxon>
        <taxon>Betaproteobacteria</taxon>
        <taxon>Burkholderiales</taxon>
        <taxon>Burkholderiaceae</taxon>
        <taxon>Trinickia</taxon>
    </lineage>
</organism>
<name>A0A2N7VVN6_9BURK</name>
<sequence>MEPIPIATSSITEADRAALAAAKQALEREPLAMKLASAVGMPIERLLARLPAYAHDTIADATRRALDASLRTALATLGTPQAAAIESDTAAPHPMRRTKARDWLHKVAVATTGAAGGAFGLIALPAELPVTTTLMFRSICDIARSEGEDLSDAHARLQCLAVFGMGRSTQDEEADFGYFIARGALAQAISKASSELASKGVAAHGAPALMRLMNVIAARFSAQVSEQIAAKSIPAIGAVLGAAVNTVFIDHFQQTAHGHFAVRRLERRYGTPAVQAAYRAMDSAPTAPGARSRA</sequence>
<keyword evidence="2" id="KW-1185">Reference proteome</keyword>
<dbReference type="PANTHER" id="PTHR41260:SF1">
    <property type="entry name" value="PROTEIN ECSC"/>
    <property type="match status" value="1"/>
</dbReference>
<evidence type="ECO:0000313" key="2">
    <source>
        <dbReference type="Proteomes" id="UP000235616"/>
    </source>
</evidence>
<dbReference type="Pfam" id="PF12787">
    <property type="entry name" value="EcsC"/>
    <property type="match status" value="1"/>
</dbReference>
<dbReference type="InterPro" id="IPR024787">
    <property type="entry name" value="EcsC"/>
</dbReference>
<reference evidence="1 2" key="1">
    <citation type="submission" date="2018-01" db="EMBL/GenBank/DDBJ databases">
        <title>Whole genome analyses suggest that Burkholderia sensu lato contains two further novel genera in the rhizoxinica-symbiotica group Mycetohabitans gen. nov., and Trinickia gen. nov.: implications for the evolution of diazotrophy and nodulation in the Burkholderiaceae.</title>
        <authorList>
            <person name="Estrada-de los Santos P."/>
            <person name="Palmer M."/>
            <person name="Chavez-Ramirez B."/>
            <person name="Beukes C."/>
            <person name="Steenkamp E.T."/>
            <person name="Hirsch A.M."/>
            <person name="Manyaka P."/>
            <person name="Maluk M."/>
            <person name="Lafos M."/>
            <person name="Crook M."/>
            <person name="Gross E."/>
            <person name="Simon M.F."/>
            <person name="Bueno dos Reis Junior F."/>
            <person name="Poole P.S."/>
            <person name="Venter S.N."/>
            <person name="James E.K."/>
        </authorList>
    </citation>
    <scope>NUCLEOTIDE SEQUENCE [LARGE SCALE GENOMIC DNA]</scope>
    <source>
        <strain evidence="1 2">GIMN1.004</strain>
    </source>
</reference>
<protein>
    <submittedName>
        <fullName evidence="1">Peptidase</fullName>
    </submittedName>
</protein>
<dbReference type="Proteomes" id="UP000235616">
    <property type="component" value="Unassembled WGS sequence"/>
</dbReference>
<evidence type="ECO:0000313" key="1">
    <source>
        <dbReference type="EMBL" id="PMS21212.1"/>
    </source>
</evidence>
<comment type="caution">
    <text evidence="1">The sequence shown here is derived from an EMBL/GenBank/DDBJ whole genome shotgun (WGS) entry which is preliminary data.</text>
</comment>
<dbReference type="AlphaFoldDB" id="A0A2N7VVN6"/>
<dbReference type="RefSeq" id="WP_102644953.1">
    <property type="nucleotide sequence ID" value="NZ_PNYA01000006.1"/>
</dbReference>
<accession>A0A2N7VVN6</accession>